<organism evidence="1 2">
    <name type="scientific">Xanthomonas oryzae pv. oryzicola (strain BLS256)</name>
    <dbReference type="NCBI Taxonomy" id="383407"/>
    <lineage>
        <taxon>Bacteria</taxon>
        <taxon>Pseudomonadati</taxon>
        <taxon>Pseudomonadota</taxon>
        <taxon>Gammaproteobacteria</taxon>
        <taxon>Lysobacterales</taxon>
        <taxon>Lysobacteraceae</taxon>
        <taxon>Xanthomonas</taxon>
    </lineage>
</organism>
<sequence>MLQAIYASESLHVQVASHWVLQVLRDVRNAMQAARWLMTLRISVKRNLPLAALSLVPVKMPSHTACGSWQIHHLPRLHTDGVRAPVCHLDWITPLRPAPDVGLP</sequence>
<reference evidence="1 2" key="1">
    <citation type="journal article" date="2011" name="J. Bacteriol.">
        <title>Two new complete genome sequences offer insight into host and tissue specificity of plant pathogenic Xanthomonas spp.</title>
        <authorList>
            <person name="Bogdanove A.J."/>
            <person name="Koebnik R."/>
            <person name="Lu H."/>
            <person name="Furutani A."/>
            <person name="Angiuoli S.V."/>
            <person name="Patil P.B."/>
            <person name="Van Sluys M.A."/>
            <person name="Ryan R.P."/>
            <person name="Meyer D.F."/>
            <person name="Han S.W."/>
            <person name="Aparna G."/>
            <person name="Rajaram M."/>
            <person name="Delcher A.L."/>
            <person name="Phillippy A.M."/>
            <person name="Puiu D."/>
            <person name="Schatz M.C."/>
            <person name="Shumway M."/>
            <person name="Sommer D.D."/>
            <person name="Trapnell C."/>
            <person name="Benahmed F."/>
            <person name="Dimitrov G."/>
            <person name="Madupu R."/>
            <person name="Radune D."/>
            <person name="Sullivan S."/>
            <person name="Jha G."/>
            <person name="Ishihara H."/>
            <person name="Lee S.W."/>
            <person name="Pandey A."/>
            <person name="Sharma V."/>
            <person name="Sriariyanun M."/>
            <person name="Szurek B."/>
            <person name="Vera-Cruz C.M."/>
            <person name="Dorman K.S."/>
            <person name="Ronald P.C."/>
            <person name="Verdier V."/>
            <person name="Dow J.M."/>
            <person name="Sonti R.V."/>
            <person name="Tsuge S."/>
            <person name="Brendel V.P."/>
            <person name="Rabinowicz P.D."/>
            <person name="Leach J.E."/>
            <person name="White F.F."/>
            <person name="Salzberg S.L."/>
        </authorList>
    </citation>
    <scope>NUCLEOTIDE SEQUENCE [LARGE SCALE GENOMIC DNA]</scope>
    <source>
        <strain evidence="1 2">BLS256</strain>
    </source>
</reference>
<evidence type="ECO:0000313" key="1">
    <source>
        <dbReference type="EMBL" id="AEQ96105.1"/>
    </source>
</evidence>
<accession>G7TBN4</accession>
<gene>
    <name evidence="1" type="ORF">XOC_1953</name>
</gene>
<name>G7TBN4_XANOB</name>
<protein>
    <submittedName>
        <fullName evidence="1">Uncharacterized protein</fullName>
    </submittedName>
</protein>
<dbReference type="HOGENOM" id="CLU_2249018_0_0_6"/>
<evidence type="ECO:0000313" key="2">
    <source>
        <dbReference type="Proteomes" id="UP000008851"/>
    </source>
</evidence>
<dbReference type="Proteomes" id="UP000008851">
    <property type="component" value="Chromosome"/>
</dbReference>
<dbReference type="AlphaFoldDB" id="G7TBN4"/>
<proteinExistence type="predicted"/>
<dbReference type="KEGG" id="xor:XOC_1953"/>
<dbReference type="EMBL" id="CP003057">
    <property type="protein sequence ID" value="AEQ96105.1"/>
    <property type="molecule type" value="Genomic_DNA"/>
</dbReference>